<dbReference type="AlphaFoldDB" id="A0A3P7ITF9"/>
<organism evidence="1 2">
    <name type="scientific">Strongylus vulgaris</name>
    <name type="common">Blood worm</name>
    <dbReference type="NCBI Taxonomy" id="40348"/>
    <lineage>
        <taxon>Eukaryota</taxon>
        <taxon>Metazoa</taxon>
        <taxon>Ecdysozoa</taxon>
        <taxon>Nematoda</taxon>
        <taxon>Chromadorea</taxon>
        <taxon>Rhabditida</taxon>
        <taxon>Rhabditina</taxon>
        <taxon>Rhabditomorpha</taxon>
        <taxon>Strongyloidea</taxon>
        <taxon>Strongylidae</taxon>
        <taxon>Strongylus</taxon>
    </lineage>
</organism>
<gene>
    <name evidence="1" type="ORF">SVUK_LOCUS11388</name>
</gene>
<dbReference type="EMBL" id="UYYB01096902">
    <property type="protein sequence ID" value="VDM76390.1"/>
    <property type="molecule type" value="Genomic_DNA"/>
</dbReference>
<protein>
    <submittedName>
        <fullName evidence="1">Uncharacterized protein</fullName>
    </submittedName>
</protein>
<name>A0A3P7ITF9_STRVU</name>
<sequence length="86" mass="9437">MTVIRPWTLYSYTMAQGSGSCELGGVGLTPSGRTISPDGKFTMSPSLPMCTDVARRQPSKQSYRSCKLLLVSLHPCLRVSKVKVMR</sequence>
<keyword evidence="2" id="KW-1185">Reference proteome</keyword>
<dbReference type="PROSITE" id="PS51257">
    <property type="entry name" value="PROKAR_LIPOPROTEIN"/>
    <property type="match status" value="1"/>
</dbReference>
<proteinExistence type="predicted"/>
<accession>A0A3P7ITF9</accession>
<evidence type="ECO:0000313" key="2">
    <source>
        <dbReference type="Proteomes" id="UP000270094"/>
    </source>
</evidence>
<dbReference type="Proteomes" id="UP000270094">
    <property type="component" value="Unassembled WGS sequence"/>
</dbReference>
<reference evidence="1 2" key="1">
    <citation type="submission" date="2018-11" db="EMBL/GenBank/DDBJ databases">
        <authorList>
            <consortium name="Pathogen Informatics"/>
        </authorList>
    </citation>
    <scope>NUCLEOTIDE SEQUENCE [LARGE SCALE GENOMIC DNA]</scope>
</reference>
<evidence type="ECO:0000313" key="1">
    <source>
        <dbReference type="EMBL" id="VDM76390.1"/>
    </source>
</evidence>